<dbReference type="EMBL" id="BAAAPC010000012">
    <property type="protein sequence ID" value="GAA2001692.1"/>
    <property type="molecule type" value="Genomic_DNA"/>
</dbReference>
<dbReference type="Gene3D" id="3.30.470.20">
    <property type="entry name" value="ATP-grasp fold, B domain"/>
    <property type="match status" value="2"/>
</dbReference>
<feature type="domain" description="PEP-utilising enzyme mobile" evidence="1">
    <location>
        <begin position="737"/>
        <end position="808"/>
    </location>
</feature>
<dbReference type="SUPFAM" id="SSF56059">
    <property type="entry name" value="Glutathione synthetase ATP-binding domain-like"/>
    <property type="match status" value="1"/>
</dbReference>
<evidence type="ECO:0000313" key="4">
    <source>
        <dbReference type="Proteomes" id="UP001501585"/>
    </source>
</evidence>
<dbReference type="Pfam" id="PF00391">
    <property type="entry name" value="PEP-utilizers"/>
    <property type="match status" value="1"/>
</dbReference>
<dbReference type="Gene3D" id="3.50.30.10">
    <property type="entry name" value="Phosphohistidine domain"/>
    <property type="match status" value="1"/>
</dbReference>
<dbReference type="PANTHER" id="PTHR43615">
    <property type="entry name" value="PHOSPHOENOLPYRUVATE SYNTHASE-RELATED"/>
    <property type="match status" value="1"/>
</dbReference>
<sequence length="825" mass="89334">MNNVISLTEIDASMIALVGGKATGLGEMVASGERVPPGFCLTTASHTSGVLPEAELVEAYERMGGGRVAVRSSATAEDLPDASFAGQQDTVLNVEGTEDLITAVRRCWDSLNSERAIAYREANRIDHDSVHMAVVVQRMVDARAAGVLFTANPLTGSRSEMVVDAATGLGTSVVDGTVDADHYVLSRTGPTVAENGCLSLAQLDELRESGERLQERFGSPQDVEFAFDGDGTLWLLQSRPITTLFPLPEPADLPQPRLYLEVGNIQGMLRPFTHMGVSTMMVMLARWCRHYGIKIDPYSSSSPVTVIGGRLYMDLTDVMHSKLTRDSLPEGMAIYGPRVRSAIEQMLDDARFAPRRGLPFSASSALKVTLRLAPPMVAGVAHAIARPRAARARAFRGVEEVRSVSRGPGQSATAAERLRFVTETSADMIVSPGLLKTFGPTIAGILLSVVPSTLLRGIATEGEVETTLGGMPHNVTTEMDLALWRLAENATKHRELLLTTRPEVLAARYREGTLPDIGLAAFLETYGHRAAGEVDIGVPRWGEDPAPLFATIANYLRLDAPEQAPDRRFQRAAAKAEAMIEELSRRARRRRPVRGRIASFLMHRSRELTGLRELVKFTWLIPYYEMRKQLLLIGEDLVARGQLERSDDIMFLEMREAHAAVHEGADHRKLVAERRAVHERELRRTSVPAAMLSDGTDIESIVPPPPAEEGALVGMGAAPGTATGRARVIRDPAGAHIEPGEILVAPTTDPGWTPLFMTAGGLVTETGSTIAHGPTVAREYGIPAVICVRRATQEITTGQVITIDGATGTVVMETETEPETVEARV</sequence>
<feature type="domain" description="Pyruvate phosphate dikinase AMP/ATP-binding" evidence="2">
    <location>
        <begin position="193"/>
        <end position="243"/>
    </location>
</feature>
<keyword evidence="4" id="KW-1185">Reference proteome</keyword>
<proteinExistence type="predicted"/>
<dbReference type="SUPFAM" id="SSF52009">
    <property type="entry name" value="Phosphohistidine domain"/>
    <property type="match status" value="1"/>
</dbReference>
<comment type="caution">
    <text evidence="3">The sequence shown here is derived from an EMBL/GenBank/DDBJ whole genome shotgun (WGS) entry which is preliminary data.</text>
</comment>
<dbReference type="InterPro" id="IPR002192">
    <property type="entry name" value="PPDK_AMP/ATP-bd"/>
</dbReference>
<dbReference type="Proteomes" id="UP001501585">
    <property type="component" value="Unassembled WGS sequence"/>
</dbReference>
<reference evidence="4" key="1">
    <citation type="journal article" date="2019" name="Int. J. Syst. Evol. Microbiol.">
        <title>The Global Catalogue of Microorganisms (GCM) 10K type strain sequencing project: providing services to taxonomists for standard genome sequencing and annotation.</title>
        <authorList>
            <consortium name="The Broad Institute Genomics Platform"/>
            <consortium name="The Broad Institute Genome Sequencing Center for Infectious Disease"/>
            <person name="Wu L."/>
            <person name="Ma J."/>
        </authorList>
    </citation>
    <scope>NUCLEOTIDE SEQUENCE [LARGE SCALE GENOMIC DNA]</scope>
    <source>
        <strain evidence="4">JCM 15313</strain>
    </source>
</reference>
<name>A0ABP5ELI7_9ACTN</name>
<dbReference type="RefSeq" id="WP_344163123.1">
    <property type="nucleotide sequence ID" value="NZ_BAAAPC010000012.1"/>
</dbReference>
<accession>A0ABP5ELI7</accession>
<dbReference type="InterPro" id="IPR008279">
    <property type="entry name" value="PEP-util_enz_mobile_dom"/>
</dbReference>
<dbReference type="InterPro" id="IPR036637">
    <property type="entry name" value="Phosphohistidine_dom_sf"/>
</dbReference>
<dbReference type="InterPro" id="IPR051549">
    <property type="entry name" value="PEP_Utilizing_Enz"/>
</dbReference>
<dbReference type="PANTHER" id="PTHR43615:SF1">
    <property type="entry name" value="PPDK_N DOMAIN-CONTAINING PROTEIN"/>
    <property type="match status" value="1"/>
</dbReference>
<organism evidence="3 4">
    <name type="scientific">Nocardiopsis rhodophaea</name>
    <dbReference type="NCBI Taxonomy" id="280238"/>
    <lineage>
        <taxon>Bacteria</taxon>
        <taxon>Bacillati</taxon>
        <taxon>Actinomycetota</taxon>
        <taxon>Actinomycetes</taxon>
        <taxon>Streptosporangiales</taxon>
        <taxon>Nocardiopsidaceae</taxon>
        <taxon>Nocardiopsis</taxon>
    </lineage>
</organism>
<gene>
    <name evidence="3" type="primary">ppsA_2</name>
    <name evidence="3" type="ORF">GCM10009799_31130</name>
</gene>
<dbReference type="Gene3D" id="3.30.1490.20">
    <property type="entry name" value="ATP-grasp fold, A domain"/>
    <property type="match status" value="2"/>
</dbReference>
<evidence type="ECO:0000259" key="1">
    <source>
        <dbReference type="Pfam" id="PF00391"/>
    </source>
</evidence>
<evidence type="ECO:0000259" key="2">
    <source>
        <dbReference type="Pfam" id="PF01326"/>
    </source>
</evidence>
<protein>
    <submittedName>
        <fullName evidence="3">Phosphoenolpyruvate synthase</fullName>
    </submittedName>
</protein>
<feature type="domain" description="Pyruvate phosphate dikinase AMP/ATP-binding" evidence="2">
    <location>
        <begin position="53"/>
        <end position="191"/>
    </location>
</feature>
<dbReference type="InterPro" id="IPR013815">
    <property type="entry name" value="ATP_grasp_subdomain_1"/>
</dbReference>
<evidence type="ECO:0000313" key="3">
    <source>
        <dbReference type="EMBL" id="GAA2001692.1"/>
    </source>
</evidence>
<dbReference type="Pfam" id="PF01326">
    <property type="entry name" value="PPDK_N"/>
    <property type="match status" value="2"/>
</dbReference>